<evidence type="ECO:0000256" key="5">
    <source>
        <dbReference type="ARBA" id="ARBA00022777"/>
    </source>
</evidence>
<evidence type="ECO:0000256" key="3">
    <source>
        <dbReference type="ARBA" id="ARBA00022679"/>
    </source>
</evidence>
<dbReference type="GO" id="GO:0046656">
    <property type="term" value="P:folic acid biosynthetic process"/>
    <property type="evidence" value="ECO:0007669"/>
    <property type="project" value="UniProtKB-KW"/>
</dbReference>
<evidence type="ECO:0000256" key="4">
    <source>
        <dbReference type="ARBA" id="ARBA00022741"/>
    </source>
</evidence>
<keyword evidence="6" id="KW-0067">ATP-binding</keyword>
<keyword evidence="7" id="KW-0289">Folate biosynthesis</keyword>
<dbReference type="eggNOG" id="COG0801">
    <property type="taxonomic scope" value="Bacteria"/>
</dbReference>
<dbReference type="Proteomes" id="UP000185674">
    <property type="component" value="Chromosome"/>
</dbReference>
<feature type="domain" description="7,8-dihydro-6-hydroxymethylpterin-pyrophosphokinase" evidence="8">
    <location>
        <begin position="10"/>
        <end position="118"/>
    </location>
</feature>
<accession>A0A1P8EFJ6</accession>
<dbReference type="GO" id="GO:0003848">
    <property type="term" value="F:2-amino-4-hydroxy-6-hydroxymethyldihydropteridine diphosphokinase activity"/>
    <property type="evidence" value="ECO:0007669"/>
    <property type="project" value="UniProtKB-EC"/>
</dbReference>
<dbReference type="GO" id="GO:0016301">
    <property type="term" value="F:kinase activity"/>
    <property type="evidence" value="ECO:0007669"/>
    <property type="project" value="UniProtKB-KW"/>
</dbReference>
<dbReference type="InterPro" id="IPR035907">
    <property type="entry name" value="Hppk_sf"/>
</dbReference>
<dbReference type="RefSeq" id="WP_076032157.1">
    <property type="nucleotide sequence ID" value="NZ_BKXY01000001.1"/>
</dbReference>
<dbReference type="STRING" id="487316.BEN76_02590"/>
<comment type="pathway">
    <text evidence="1">Cofactor biosynthesis; tetrahydrofolate biosynthesis; 2-amino-4-hydroxy-6-hydroxymethyl-7,8-dihydropteridine diphosphate from 7,8-dihydroneopterin triphosphate: step 4/4.</text>
</comment>
<dbReference type="EMBL" id="CP016896">
    <property type="protein sequence ID" value="APV34968.1"/>
    <property type="molecule type" value="Genomic_DNA"/>
</dbReference>
<dbReference type="Gene3D" id="3.30.70.560">
    <property type="entry name" value="7,8-Dihydro-6-hydroxymethylpterin-pyrophosphokinase HPPK"/>
    <property type="match status" value="1"/>
</dbReference>
<dbReference type="UniPathway" id="UPA00077">
    <property type="reaction ID" value="UER00155"/>
</dbReference>
<sequence length="153" mass="17424">MNANENIFALALASNHLPEQHFAQAYRVIQSWGEVQFSDVYLIPCRDGVGQDYWNSACLLISNKTSAEIEVELKHLEVQAGRIRPSHQISLDIDLIAWGKQLDQMQFNPKKMPLALDVKIPLFTLWKNPALAVEVCNFPVVDFKTDHFYASTH</sequence>
<name>A0A1P8EFJ6_9GAMM</name>
<protein>
    <recommendedName>
        <fullName evidence="2">2-amino-4-hydroxy-6-hydroxymethyldihydropteridine diphosphokinase</fullName>
        <ecNumber evidence="2">2.7.6.3</ecNumber>
    </recommendedName>
</protein>
<organism evidence="9 10">
    <name type="scientific">Acinetobacter soli</name>
    <dbReference type="NCBI Taxonomy" id="487316"/>
    <lineage>
        <taxon>Bacteria</taxon>
        <taxon>Pseudomonadati</taxon>
        <taxon>Pseudomonadota</taxon>
        <taxon>Gammaproteobacteria</taxon>
        <taxon>Moraxellales</taxon>
        <taxon>Moraxellaceae</taxon>
        <taxon>Acinetobacter</taxon>
    </lineage>
</organism>
<proteinExistence type="predicted"/>
<dbReference type="SUPFAM" id="SSF55083">
    <property type="entry name" value="6-hydroxymethyl-7,8-dihydropterin pyrophosphokinase, HPPK"/>
    <property type="match status" value="1"/>
</dbReference>
<keyword evidence="5 9" id="KW-0418">Kinase</keyword>
<evidence type="ECO:0000313" key="10">
    <source>
        <dbReference type="Proteomes" id="UP000185674"/>
    </source>
</evidence>
<evidence type="ECO:0000259" key="8">
    <source>
        <dbReference type="Pfam" id="PF01288"/>
    </source>
</evidence>
<dbReference type="Pfam" id="PF01288">
    <property type="entry name" value="HPPK"/>
    <property type="match status" value="1"/>
</dbReference>
<keyword evidence="4" id="KW-0547">Nucleotide-binding</keyword>
<evidence type="ECO:0000313" key="9">
    <source>
        <dbReference type="EMBL" id="APV34968.1"/>
    </source>
</evidence>
<evidence type="ECO:0000256" key="1">
    <source>
        <dbReference type="ARBA" id="ARBA00005051"/>
    </source>
</evidence>
<dbReference type="KEGG" id="asol:BEN76_02590"/>
<gene>
    <name evidence="9" type="ORF">BEN76_02590</name>
</gene>
<evidence type="ECO:0000256" key="6">
    <source>
        <dbReference type="ARBA" id="ARBA00022840"/>
    </source>
</evidence>
<evidence type="ECO:0000256" key="2">
    <source>
        <dbReference type="ARBA" id="ARBA00013253"/>
    </source>
</evidence>
<dbReference type="AlphaFoldDB" id="A0A1P8EFJ6"/>
<dbReference type="InterPro" id="IPR000550">
    <property type="entry name" value="Hppk"/>
</dbReference>
<evidence type="ECO:0000256" key="7">
    <source>
        <dbReference type="ARBA" id="ARBA00022909"/>
    </source>
</evidence>
<dbReference type="GO" id="GO:0046654">
    <property type="term" value="P:tetrahydrofolate biosynthetic process"/>
    <property type="evidence" value="ECO:0007669"/>
    <property type="project" value="UniProtKB-UniPathway"/>
</dbReference>
<dbReference type="GO" id="GO:0005524">
    <property type="term" value="F:ATP binding"/>
    <property type="evidence" value="ECO:0007669"/>
    <property type="project" value="UniProtKB-KW"/>
</dbReference>
<reference evidence="9 10" key="1">
    <citation type="submission" date="2016-08" db="EMBL/GenBank/DDBJ databases">
        <title>Complete genome sequence of Acinetobacter baylyi strain GFJ2.</title>
        <authorList>
            <person name="Tabata M."/>
            <person name="Kuboki S."/>
            <person name="Gibu N."/>
            <person name="Kinouchi Y."/>
            <person name="Vangnai A."/>
            <person name="Kasai D."/>
            <person name="Fukuda M."/>
        </authorList>
    </citation>
    <scope>NUCLEOTIDE SEQUENCE [LARGE SCALE GENOMIC DNA]</scope>
    <source>
        <strain evidence="9 10">GFJ2</strain>
    </source>
</reference>
<dbReference type="EC" id="2.7.6.3" evidence="2"/>
<keyword evidence="3" id="KW-0808">Transferase</keyword>